<dbReference type="CDD" id="cd23767">
    <property type="entry name" value="IQCD"/>
    <property type="match status" value="1"/>
</dbReference>
<keyword evidence="9" id="KW-0966">Cell projection</keyword>
<dbReference type="PANTHER" id="PTHR31598:SF1">
    <property type="entry name" value="DYNEIN REGULATORY COMPLEX PROTEIN 10"/>
    <property type="match status" value="1"/>
</dbReference>
<dbReference type="InterPro" id="IPR000048">
    <property type="entry name" value="IQ_motif_EF-hand-BS"/>
</dbReference>
<feature type="compositionally biased region" description="Basic and acidic residues" evidence="13">
    <location>
        <begin position="253"/>
        <end position="282"/>
    </location>
</feature>
<organism evidence="15">
    <name type="scientific">Phallusia mammillata</name>
    <dbReference type="NCBI Taxonomy" id="59560"/>
    <lineage>
        <taxon>Eukaryota</taxon>
        <taxon>Metazoa</taxon>
        <taxon>Chordata</taxon>
        <taxon>Tunicata</taxon>
        <taxon>Ascidiacea</taxon>
        <taxon>Phlebobranchia</taxon>
        <taxon>Ascidiidae</taxon>
        <taxon>Phallusia</taxon>
    </lineage>
</organism>
<feature type="region of interest" description="Disordered" evidence="13">
    <location>
        <begin position="253"/>
        <end position="284"/>
    </location>
</feature>
<evidence type="ECO:0000256" key="13">
    <source>
        <dbReference type="SAM" id="MobiDB-lite"/>
    </source>
</evidence>
<dbReference type="PANTHER" id="PTHR31598">
    <property type="entry name" value="IQ DOMAIN-CONTAINING PROTEIN D"/>
    <property type="match status" value="1"/>
</dbReference>
<keyword evidence="6" id="KW-0282">Flagellum</keyword>
<keyword evidence="14" id="KW-1133">Transmembrane helix</keyword>
<feature type="coiled-coil region" evidence="12">
    <location>
        <begin position="217"/>
        <end position="248"/>
    </location>
</feature>
<comment type="function">
    <text evidence="1">Component of the nexin-dynein regulatory complex (N-DRC), a key regulator of ciliary/flagellar motility which maintains the alignment and integrity of the distal axoneme and regulates microtubule sliding in motile axonemes.</text>
</comment>
<evidence type="ECO:0000256" key="9">
    <source>
        <dbReference type="ARBA" id="ARBA00023273"/>
    </source>
</evidence>
<accession>A0A6F9DFI0</accession>
<dbReference type="PROSITE" id="PS50096">
    <property type="entry name" value="IQ"/>
    <property type="match status" value="1"/>
</dbReference>
<evidence type="ECO:0000256" key="8">
    <source>
        <dbReference type="ARBA" id="ARBA00023212"/>
    </source>
</evidence>
<dbReference type="Pfam" id="PF00612">
    <property type="entry name" value="IQ"/>
    <property type="match status" value="1"/>
</dbReference>
<comment type="similarity">
    <text evidence="3">Belongs to the DRC10 family.</text>
</comment>
<evidence type="ECO:0000256" key="6">
    <source>
        <dbReference type="ARBA" id="ARBA00022846"/>
    </source>
</evidence>
<dbReference type="EMBL" id="LR786027">
    <property type="protein sequence ID" value="CAB3256666.1"/>
    <property type="molecule type" value="mRNA"/>
</dbReference>
<dbReference type="InterPro" id="IPR042815">
    <property type="entry name" value="DRC10"/>
</dbReference>
<keyword evidence="14" id="KW-0472">Membrane</keyword>
<name>A0A6F9DFI0_9ASCI</name>
<comment type="subcellular location">
    <subcellularLocation>
        <location evidence="2">Cytoplasm</location>
        <location evidence="2">Cytoskeleton</location>
        <location evidence="2">Flagellum axoneme</location>
    </subcellularLocation>
</comment>
<evidence type="ECO:0000256" key="2">
    <source>
        <dbReference type="ARBA" id="ARBA00004611"/>
    </source>
</evidence>
<evidence type="ECO:0000256" key="14">
    <source>
        <dbReference type="SAM" id="Phobius"/>
    </source>
</evidence>
<feature type="transmembrane region" description="Helical" evidence="14">
    <location>
        <begin position="400"/>
        <end position="423"/>
    </location>
</feature>
<dbReference type="AlphaFoldDB" id="A0A6F9DFI0"/>
<proteinExistence type="evidence at transcript level"/>
<keyword evidence="7" id="KW-0969">Cilium</keyword>
<feature type="coiled-coil region" evidence="12">
    <location>
        <begin position="339"/>
        <end position="389"/>
    </location>
</feature>
<evidence type="ECO:0000256" key="7">
    <source>
        <dbReference type="ARBA" id="ARBA00023069"/>
    </source>
</evidence>
<evidence type="ECO:0000256" key="4">
    <source>
        <dbReference type="ARBA" id="ARBA00021752"/>
    </source>
</evidence>
<evidence type="ECO:0000256" key="11">
    <source>
        <dbReference type="ARBA" id="ARBA00046836"/>
    </source>
</evidence>
<evidence type="ECO:0000256" key="3">
    <source>
        <dbReference type="ARBA" id="ARBA00009071"/>
    </source>
</evidence>
<reference evidence="15" key="1">
    <citation type="submission" date="2020-04" db="EMBL/GenBank/DDBJ databases">
        <authorList>
            <person name="Neveu A P."/>
        </authorList>
    </citation>
    <scope>NUCLEOTIDE SEQUENCE</scope>
    <source>
        <tissue evidence="15">Whole embryo</tissue>
    </source>
</reference>
<gene>
    <name evidence="15" type="primary">Iqcd</name>
</gene>
<evidence type="ECO:0000313" key="15">
    <source>
        <dbReference type="EMBL" id="CAB3256666.1"/>
    </source>
</evidence>
<keyword evidence="14" id="KW-0812">Transmembrane</keyword>
<keyword evidence="12" id="KW-0175">Coiled coil</keyword>
<keyword evidence="5" id="KW-0963">Cytoplasm</keyword>
<protein>
    <recommendedName>
        <fullName evidence="4">Dynein regulatory complex protein 10</fullName>
    </recommendedName>
    <alternativeName>
        <fullName evidence="10">IQ domain-containing protein D</fullName>
    </alternativeName>
</protein>
<evidence type="ECO:0000256" key="10">
    <source>
        <dbReference type="ARBA" id="ARBA00032180"/>
    </source>
</evidence>
<keyword evidence="8" id="KW-0206">Cytoskeleton</keyword>
<evidence type="ECO:0000256" key="5">
    <source>
        <dbReference type="ARBA" id="ARBA00022490"/>
    </source>
</evidence>
<comment type="subunit">
    <text evidence="11">Component of the nexin-dynein regulatory complex (N-DRC). Interacts with CFAP52.</text>
</comment>
<evidence type="ECO:0000256" key="1">
    <source>
        <dbReference type="ARBA" id="ARBA00003029"/>
    </source>
</evidence>
<evidence type="ECO:0000256" key="12">
    <source>
        <dbReference type="SAM" id="Coils"/>
    </source>
</evidence>
<sequence length="448" mass="52086">MTDVLYPKLEAIGENISPFGHKKLGNTGRIDSGNSQQGVSAALRILEPTRKKLATVETQRIIECLDDCIRRHELCAALLYILIPKEEVLEKYSLALGVELTTAIKSHRTLCHMLEESIELQDDKTASLHNQINESCKNIMRLFSQNPTISTAIRGEYSQHLKKGYAPLANTAKLITNLIELRAIMFERLLTTPVEETDRSKYLLQVSEREKSNETIIDKLQTQLDAAIDDKEQELSKRNETIRRLKNDLHQIEQFSEEHVRRTKTEADKQQAADSRSSDGKQSKLLTEMEQLQDQLNRMLQENREVEQALRKRKYKIETEVDNWITKYDQDMGEKQDEYEQIDEVYTKEKKQLSELEEKFQVLEEEYNKIMEERRIAQAEKEARELELALMIKVISLKQIHFYFFVVLLLKYFQAAITVQAFFRAYKVRKALKSKAKKGGKGKGKKKK</sequence>